<reference evidence="3" key="1">
    <citation type="journal article" date="2019" name="Int. J. Syst. Evol. Microbiol.">
        <title>The Global Catalogue of Microorganisms (GCM) 10K type strain sequencing project: providing services to taxonomists for standard genome sequencing and annotation.</title>
        <authorList>
            <consortium name="The Broad Institute Genomics Platform"/>
            <consortium name="The Broad Institute Genome Sequencing Center for Infectious Disease"/>
            <person name="Wu L."/>
            <person name="Ma J."/>
        </authorList>
    </citation>
    <scope>NUCLEOTIDE SEQUENCE [LARGE SCALE GENOMIC DNA]</scope>
    <source>
        <strain evidence="3">CCUG 36956</strain>
    </source>
</reference>
<dbReference type="EMBL" id="JBHSQN010000013">
    <property type="protein sequence ID" value="MFC6013164.1"/>
    <property type="molecule type" value="Genomic_DNA"/>
</dbReference>
<keyword evidence="3" id="KW-1185">Reference proteome</keyword>
<protein>
    <submittedName>
        <fullName evidence="2">MarR family winged helix-turn-helix transcriptional regulator</fullName>
    </submittedName>
</protein>
<dbReference type="Proteomes" id="UP001596223">
    <property type="component" value="Unassembled WGS sequence"/>
</dbReference>
<dbReference type="InterPro" id="IPR036388">
    <property type="entry name" value="WH-like_DNA-bd_sf"/>
</dbReference>
<comment type="caution">
    <text evidence="2">The sequence shown here is derived from an EMBL/GenBank/DDBJ whole genome shotgun (WGS) entry which is preliminary data.</text>
</comment>
<feature type="domain" description="HTH marR-type" evidence="1">
    <location>
        <begin position="1"/>
        <end position="133"/>
    </location>
</feature>
<evidence type="ECO:0000313" key="3">
    <source>
        <dbReference type="Proteomes" id="UP001596223"/>
    </source>
</evidence>
<name>A0ABW1JWL5_9NOCA</name>
<accession>A0ABW1JWL5</accession>
<dbReference type="InterPro" id="IPR039422">
    <property type="entry name" value="MarR/SlyA-like"/>
</dbReference>
<dbReference type="PANTHER" id="PTHR33164:SF57">
    <property type="entry name" value="MARR-FAMILY TRANSCRIPTIONAL REGULATOR"/>
    <property type="match status" value="1"/>
</dbReference>
<dbReference type="Gene3D" id="1.10.10.10">
    <property type="entry name" value="Winged helix-like DNA-binding domain superfamily/Winged helix DNA-binding domain"/>
    <property type="match status" value="1"/>
</dbReference>
<dbReference type="SUPFAM" id="SSF46785">
    <property type="entry name" value="Winged helix' DNA-binding domain"/>
    <property type="match status" value="1"/>
</dbReference>
<sequence>MDEVEQIERAMIAIRRRQTRRTLAADEPSGQSFDVLDVIEDASEPTVSTVAAALAVDQPRASKLVAGAVAAGLVRRVADQSDGRRSLLVLTARGAEILAEAHRRRRGAFDRAMTGWTDADRVEFTRLLTRFVGALD</sequence>
<dbReference type="RefSeq" id="WP_378607923.1">
    <property type="nucleotide sequence ID" value="NZ_JBHSQN010000013.1"/>
</dbReference>
<proteinExistence type="predicted"/>
<dbReference type="Pfam" id="PF12802">
    <property type="entry name" value="MarR_2"/>
    <property type="match status" value="1"/>
</dbReference>
<gene>
    <name evidence="2" type="ORF">ACFP3H_19075</name>
</gene>
<dbReference type="InterPro" id="IPR036390">
    <property type="entry name" value="WH_DNA-bd_sf"/>
</dbReference>
<evidence type="ECO:0000259" key="1">
    <source>
        <dbReference type="PROSITE" id="PS50995"/>
    </source>
</evidence>
<dbReference type="SMART" id="SM00347">
    <property type="entry name" value="HTH_MARR"/>
    <property type="match status" value="1"/>
</dbReference>
<organism evidence="2 3">
    <name type="scientific">Nocardia lasii</name>
    <dbReference type="NCBI Taxonomy" id="1616107"/>
    <lineage>
        <taxon>Bacteria</taxon>
        <taxon>Bacillati</taxon>
        <taxon>Actinomycetota</taxon>
        <taxon>Actinomycetes</taxon>
        <taxon>Mycobacteriales</taxon>
        <taxon>Nocardiaceae</taxon>
        <taxon>Nocardia</taxon>
    </lineage>
</organism>
<dbReference type="InterPro" id="IPR000835">
    <property type="entry name" value="HTH_MarR-typ"/>
</dbReference>
<dbReference type="PROSITE" id="PS50995">
    <property type="entry name" value="HTH_MARR_2"/>
    <property type="match status" value="1"/>
</dbReference>
<dbReference type="PANTHER" id="PTHR33164">
    <property type="entry name" value="TRANSCRIPTIONAL REGULATOR, MARR FAMILY"/>
    <property type="match status" value="1"/>
</dbReference>
<evidence type="ECO:0000313" key="2">
    <source>
        <dbReference type="EMBL" id="MFC6013164.1"/>
    </source>
</evidence>